<proteinExistence type="predicted"/>
<keyword evidence="6" id="KW-1185">Reference proteome</keyword>
<dbReference type="NCBIfam" id="TIGR00756">
    <property type="entry name" value="PPR"/>
    <property type="match status" value="1"/>
</dbReference>
<feature type="region of interest" description="Disordered" evidence="3">
    <location>
        <begin position="78"/>
        <end position="100"/>
    </location>
</feature>
<dbReference type="PROSITE" id="PS51375">
    <property type="entry name" value="PPR"/>
    <property type="match status" value="5"/>
</dbReference>
<dbReference type="PANTHER" id="PTHR47205:SF1">
    <property type="entry name" value="OS07G0599000 PROTEIN"/>
    <property type="match status" value="1"/>
</dbReference>
<evidence type="ECO:0000256" key="1">
    <source>
        <dbReference type="ARBA" id="ARBA00022737"/>
    </source>
</evidence>
<gene>
    <name evidence="5" type="ORF">R1flu_021616</name>
</gene>
<evidence type="ECO:0000313" key="6">
    <source>
        <dbReference type="Proteomes" id="UP001605036"/>
    </source>
</evidence>
<feature type="domain" description="Pentatricopeptide repeat-containing protein-mitochondrial" evidence="4">
    <location>
        <begin position="363"/>
        <end position="507"/>
    </location>
</feature>
<dbReference type="InterPro" id="IPR044605">
    <property type="entry name" value="At1g26460-like"/>
</dbReference>
<keyword evidence="1" id="KW-0677">Repeat</keyword>
<evidence type="ECO:0000259" key="4">
    <source>
        <dbReference type="Pfam" id="PF23276"/>
    </source>
</evidence>
<organism evidence="5 6">
    <name type="scientific">Riccia fluitans</name>
    <dbReference type="NCBI Taxonomy" id="41844"/>
    <lineage>
        <taxon>Eukaryota</taxon>
        <taxon>Viridiplantae</taxon>
        <taxon>Streptophyta</taxon>
        <taxon>Embryophyta</taxon>
        <taxon>Marchantiophyta</taxon>
        <taxon>Marchantiopsida</taxon>
        <taxon>Marchantiidae</taxon>
        <taxon>Marchantiales</taxon>
        <taxon>Ricciaceae</taxon>
        <taxon>Riccia</taxon>
    </lineage>
</organism>
<dbReference type="Pfam" id="PF23276">
    <property type="entry name" value="TPR_24"/>
    <property type="match status" value="1"/>
</dbReference>
<protein>
    <recommendedName>
        <fullName evidence="4">Pentatricopeptide repeat-containing protein-mitochondrial domain-containing protein</fullName>
    </recommendedName>
</protein>
<dbReference type="PANTHER" id="PTHR47205">
    <property type="entry name" value="OS07G0599000 PROTEIN"/>
    <property type="match status" value="1"/>
</dbReference>
<dbReference type="Pfam" id="PF13812">
    <property type="entry name" value="PPR_3"/>
    <property type="match status" value="2"/>
</dbReference>
<feature type="repeat" description="PPR" evidence="2">
    <location>
        <begin position="250"/>
        <end position="284"/>
    </location>
</feature>
<evidence type="ECO:0000256" key="3">
    <source>
        <dbReference type="SAM" id="MobiDB-lite"/>
    </source>
</evidence>
<dbReference type="InterPro" id="IPR057027">
    <property type="entry name" value="TPR_mt"/>
</dbReference>
<dbReference type="EMBL" id="JBHFFA010000001">
    <property type="protein sequence ID" value="KAL2653488.1"/>
    <property type="molecule type" value="Genomic_DNA"/>
</dbReference>
<dbReference type="InterPro" id="IPR002885">
    <property type="entry name" value="PPR_rpt"/>
</dbReference>
<name>A0ABD1ZPX3_9MARC</name>
<evidence type="ECO:0000313" key="5">
    <source>
        <dbReference type="EMBL" id="KAL2653488.1"/>
    </source>
</evidence>
<evidence type="ECO:0000256" key="2">
    <source>
        <dbReference type="PROSITE-ProRule" id="PRU00708"/>
    </source>
</evidence>
<accession>A0ABD1ZPX3</accession>
<feature type="repeat" description="PPR" evidence="2">
    <location>
        <begin position="285"/>
        <end position="319"/>
    </location>
</feature>
<comment type="caution">
    <text evidence="5">The sequence shown here is derived from an EMBL/GenBank/DDBJ whole genome shotgun (WGS) entry which is preliminary data.</text>
</comment>
<sequence length="638" mass="70595">MASLRASSRLLSRQLKRESFSLQGLSKSLSALSLSSLNSLELEQRLKCDDVLYRSGSSNCGTSLPGIRKFITSATESQTQLEHDVSTPEQAPAGYTAPRSPLRSYSPVLSGFSVLPHPAAGIPEGLSPPSDVGKLSLELLGREMSNRLSLGRLEETIQLFEDWVKIPDLDGKSKVPTLMVYNLLLHAKLRIGADPRNLLQIVKEMEMSGVKPNLLTYNFLLRAIFRHRNSLMAEEILQRMVKSGSEAQPDGDSYNFVIVLCALDRRLGTAMKLLQDMYSRGYVPSKTTYNELVLAATRSLRTRLAVSVLKEMKKHSVVPQLQTIVELAVTATEVDDSECSLLALRFLTETELSKSARNLAMDEGSILAILCCAARTADADLSREAWTVLLNSLRGTRPPLPASYLARIHALSGAGDFDTAFSTLHEMQVAYSDSVKNDTEILSPFSSLRPLVLACTRGGAAALDAAYYKLAEMHGQGKPVALAAINCVIQGCSNIWDYDRAYQTFESIGNTFGLIPDVHSCNALLDVFGKNRRTAEVLQIHKYMEEMGIKPDFRTYSLLIDAHVVNLDSQAALDAMDSMEKAGHTPSRISVRNVLRRCVQEGDQERRKEVDRLAKKFGYQNFGVFINRWQQIAQLQQV</sequence>
<feature type="repeat" description="PPR" evidence="2">
    <location>
        <begin position="213"/>
        <end position="247"/>
    </location>
</feature>
<feature type="repeat" description="PPR" evidence="2">
    <location>
        <begin position="517"/>
        <end position="551"/>
    </location>
</feature>
<dbReference type="AlphaFoldDB" id="A0ABD1ZPX3"/>
<reference evidence="5 6" key="1">
    <citation type="submission" date="2024-09" db="EMBL/GenBank/DDBJ databases">
        <title>Chromosome-scale assembly of Riccia fluitans.</title>
        <authorList>
            <person name="Paukszto L."/>
            <person name="Sawicki J."/>
            <person name="Karawczyk K."/>
            <person name="Piernik-Szablinska J."/>
            <person name="Szczecinska M."/>
            <person name="Mazdziarz M."/>
        </authorList>
    </citation>
    <scope>NUCLEOTIDE SEQUENCE [LARGE SCALE GENOMIC DNA]</scope>
    <source>
        <strain evidence="5">Rf_01</strain>
        <tissue evidence="5">Aerial parts of the thallus</tissue>
    </source>
</reference>
<dbReference type="InterPro" id="IPR011990">
    <property type="entry name" value="TPR-like_helical_dom_sf"/>
</dbReference>
<feature type="repeat" description="PPR" evidence="2">
    <location>
        <begin position="177"/>
        <end position="212"/>
    </location>
</feature>
<dbReference type="Gene3D" id="1.25.40.10">
    <property type="entry name" value="Tetratricopeptide repeat domain"/>
    <property type="match status" value="2"/>
</dbReference>
<dbReference type="Proteomes" id="UP001605036">
    <property type="component" value="Unassembled WGS sequence"/>
</dbReference>
<dbReference type="Pfam" id="PF13041">
    <property type="entry name" value="PPR_2"/>
    <property type="match status" value="1"/>
</dbReference>